<gene>
    <name evidence="1" type="ORF">WAK64_06195</name>
</gene>
<comment type="caution">
    <text evidence="1">The sequence shown here is derived from an EMBL/GenBank/DDBJ whole genome shotgun (WGS) entry which is preliminary data.</text>
</comment>
<dbReference type="Proteomes" id="UP001312865">
    <property type="component" value="Unassembled WGS sequence"/>
</dbReference>
<dbReference type="RefSeq" id="WP_336586081.1">
    <property type="nucleotide sequence ID" value="NZ_JBBAXC010000004.1"/>
</dbReference>
<dbReference type="EMBL" id="JBBAXC010000004">
    <property type="protein sequence ID" value="MEI5906646.1"/>
    <property type="molecule type" value="Genomic_DNA"/>
</dbReference>
<evidence type="ECO:0000313" key="2">
    <source>
        <dbReference type="Proteomes" id="UP001312865"/>
    </source>
</evidence>
<keyword evidence="2" id="KW-1185">Reference proteome</keyword>
<protein>
    <recommendedName>
        <fullName evidence="3">YrzO family protein</fullName>
    </recommendedName>
</protein>
<name>A0ABU8HBQ6_9BACI</name>
<organism evidence="1 2">
    <name type="scientific">Bacillus spongiae</name>
    <dbReference type="NCBI Taxonomy" id="2683610"/>
    <lineage>
        <taxon>Bacteria</taxon>
        <taxon>Bacillati</taxon>
        <taxon>Bacillota</taxon>
        <taxon>Bacilli</taxon>
        <taxon>Bacillales</taxon>
        <taxon>Bacillaceae</taxon>
        <taxon>Bacillus</taxon>
    </lineage>
</organism>
<evidence type="ECO:0000313" key="1">
    <source>
        <dbReference type="EMBL" id="MEI5906646.1"/>
    </source>
</evidence>
<evidence type="ECO:0008006" key="3">
    <source>
        <dbReference type="Google" id="ProtNLM"/>
    </source>
</evidence>
<reference evidence="1 2" key="1">
    <citation type="journal article" date="2018" name="J. Microbiol.">
        <title>Bacillus spongiae sp. nov., isolated from sponge of Jeju Island.</title>
        <authorList>
            <person name="Lee G.E."/>
            <person name="Im W.T."/>
            <person name="Park J.S."/>
        </authorList>
    </citation>
    <scope>NUCLEOTIDE SEQUENCE [LARGE SCALE GENOMIC DNA]</scope>
    <source>
        <strain evidence="1 2">135PIL107-10</strain>
    </source>
</reference>
<proteinExistence type="predicted"/>
<accession>A0ABU8HBQ6</accession>
<sequence>MVELAILFIVFFSSMIIEKTLKKIYSQNEQIIELLKEIKDK</sequence>